<dbReference type="Proteomes" id="UP000826661">
    <property type="component" value="Chromosome I"/>
</dbReference>
<dbReference type="EMBL" id="CP075864">
    <property type="protein sequence ID" value="QYS95199.1"/>
    <property type="molecule type" value="Genomic_DNA"/>
</dbReference>
<evidence type="ECO:0000313" key="2">
    <source>
        <dbReference type="EMBL" id="QYS95199.1"/>
    </source>
</evidence>
<accession>A0A8G0L6T4</accession>
<protein>
    <submittedName>
        <fullName evidence="2">Uncharacterized protein</fullName>
    </submittedName>
</protein>
<dbReference type="AlphaFoldDB" id="A0A8G0L6T4"/>
<evidence type="ECO:0000313" key="3">
    <source>
        <dbReference type="Proteomes" id="UP000826661"/>
    </source>
</evidence>
<sequence>MTLSALFAMAMNCSTVLSLILKKTLVRENWIRDNMGSRFGSQKICIAQMSAFESVGHQGKRPVGLHPRHDDIIHLQLEGIIGDHANLLLRSLFNHHTICQRLT</sequence>
<feature type="chain" id="PRO_5034345734" evidence="1">
    <location>
        <begin position="19"/>
        <end position="103"/>
    </location>
</feature>
<organism evidence="2 3">
    <name type="scientific">Trichoderma simmonsii</name>
    <dbReference type="NCBI Taxonomy" id="1491479"/>
    <lineage>
        <taxon>Eukaryota</taxon>
        <taxon>Fungi</taxon>
        <taxon>Dikarya</taxon>
        <taxon>Ascomycota</taxon>
        <taxon>Pezizomycotina</taxon>
        <taxon>Sordariomycetes</taxon>
        <taxon>Hypocreomycetidae</taxon>
        <taxon>Hypocreales</taxon>
        <taxon>Hypocreaceae</taxon>
        <taxon>Trichoderma</taxon>
    </lineage>
</organism>
<feature type="signal peptide" evidence="1">
    <location>
        <begin position="1"/>
        <end position="18"/>
    </location>
</feature>
<keyword evidence="1" id="KW-0732">Signal</keyword>
<name>A0A8G0L6T4_9HYPO</name>
<gene>
    <name evidence="2" type="ORF">H0G86_002506</name>
</gene>
<keyword evidence="3" id="KW-1185">Reference proteome</keyword>
<evidence type="ECO:0000256" key="1">
    <source>
        <dbReference type="SAM" id="SignalP"/>
    </source>
</evidence>
<proteinExistence type="predicted"/>
<reference evidence="2 3" key="1">
    <citation type="journal article" date="2021" name="BMC Genomics">
        <title>Telomere-to-telomere genome assembly of asparaginase-producing Trichoderma simmonsii.</title>
        <authorList>
            <person name="Chung D."/>
            <person name="Kwon Y.M."/>
            <person name="Yang Y."/>
        </authorList>
    </citation>
    <scope>NUCLEOTIDE SEQUENCE [LARGE SCALE GENOMIC DNA]</scope>
    <source>
        <strain evidence="2 3">GH-Sj1</strain>
    </source>
</reference>